<sequence length="294" mass="33867">MDEKDWLLVEALWKERNVTQAAKRLYMSQPAVTRRIQHMEREFGCRILIRRGRGVDLTPHGERLVNYARKSLKDLRDLKDSLDGDDYGVRGTLRIGCANIFAKYRLPDLLKSFCGKYPDVEVKVRTGHSQRVYDMLLSDEAQLIIARGDFKWPELSYSMDDDGLYYVVSSEPLKMDRLPEMPRIHNRTDGPLETDIRNWWQSRYSVPPTVSMEVDTVDICLQMVRKGLGYAILSGLCLEEATELHGEMLVFPDGNPLRRDTRLYCRENAVGLKALAAFMEFVKGEVAFKPSLAR</sequence>
<protein>
    <submittedName>
        <fullName evidence="6">Transcriptional regulator, LysR family</fullName>
    </submittedName>
</protein>
<accession>D2Z6Z9</accession>
<evidence type="ECO:0000256" key="2">
    <source>
        <dbReference type="ARBA" id="ARBA00023015"/>
    </source>
</evidence>
<dbReference type="PANTHER" id="PTHR30126">
    <property type="entry name" value="HTH-TYPE TRANSCRIPTIONAL REGULATOR"/>
    <property type="match status" value="1"/>
</dbReference>
<dbReference type="AlphaFoldDB" id="D2Z6Z9"/>
<dbReference type="InterPro" id="IPR036390">
    <property type="entry name" value="WH_DNA-bd_sf"/>
</dbReference>
<dbReference type="Proteomes" id="UP000006427">
    <property type="component" value="Unassembled WGS sequence"/>
</dbReference>
<dbReference type="SUPFAM" id="SSF46785">
    <property type="entry name" value="Winged helix' DNA-binding domain"/>
    <property type="match status" value="1"/>
</dbReference>
<dbReference type="RefSeq" id="WP_005660535.1">
    <property type="nucleotide sequence ID" value="NZ_ABTR02000001.1"/>
</dbReference>
<evidence type="ECO:0000313" key="7">
    <source>
        <dbReference type="Proteomes" id="UP000006427"/>
    </source>
</evidence>
<dbReference type="eggNOG" id="COG0583">
    <property type="taxonomic scope" value="Bacteria"/>
</dbReference>
<dbReference type="Pfam" id="PF03466">
    <property type="entry name" value="LysR_substrate"/>
    <property type="match status" value="1"/>
</dbReference>
<dbReference type="Gene3D" id="1.10.10.10">
    <property type="entry name" value="Winged helix-like DNA-binding domain superfamily/Winged helix DNA-binding domain"/>
    <property type="match status" value="1"/>
</dbReference>
<organism evidence="6 7">
    <name type="scientific">Dethiosulfovibrio peptidovorans DSM 11002</name>
    <dbReference type="NCBI Taxonomy" id="469381"/>
    <lineage>
        <taxon>Bacteria</taxon>
        <taxon>Thermotogati</taxon>
        <taxon>Synergistota</taxon>
        <taxon>Synergistia</taxon>
        <taxon>Synergistales</taxon>
        <taxon>Dethiosulfovibrionaceae</taxon>
        <taxon>Dethiosulfovibrio</taxon>
    </lineage>
</organism>
<comment type="similarity">
    <text evidence="1">Belongs to the LysR transcriptional regulatory family.</text>
</comment>
<dbReference type="InterPro" id="IPR036388">
    <property type="entry name" value="WH-like_DNA-bd_sf"/>
</dbReference>
<dbReference type="CDD" id="cd05466">
    <property type="entry name" value="PBP2_LTTR_substrate"/>
    <property type="match status" value="1"/>
</dbReference>
<dbReference type="EMBL" id="ABTR02000001">
    <property type="protein sequence ID" value="EFC91246.1"/>
    <property type="molecule type" value="Genomic_DNA"/>
</dbReference>
<evidence type="ECO:0000313" key="6">
    <source>
        <dbReference type="EMBL" id="EFC91246.1"/>
    </source>
</evidence>
<name>D2Z6Z9_9BACT</name>
<dbReference type="PROSITE" id="PS50931">
    <property type="entry name" value="HTH_LYSR"/>
    <property type="match status" value="1"/>
</dbReference>
<dbReference type="InterPro" id="IPR000847">
    <property type="entry name" value="LysR_HTH_N"/>
</dbReference>
<proteinExistence type="inferred from homology"/>
<keyword evidence="7" id="KW-1185">Reference proteome</keyword>
<dbReference type="PRINTS" id="PR00039">
    <property type="entry name" value="HTHLYSR"/>
</dbReference>
<keyword evidence="4" id="KW-0804">Transcription</keyword>
<evidence type="ECO:0000256" key="1">
    <source>
        <dbReference type="ARBA" id="ARBA00009437"/>
    </source>
</evidence>
<reference evidence="6 7" key="1">
    <citation type="journal article" date="2010" name="Stand. Genomic Sci.">
        <title>Permanent draft genome sequence of Dethiosulfovibrio peptidovorans type strain (SEBR 4207).</title>
        <authorList>
            <person name="Labutti K."/>
            <person name="Mayilraj S."/>
            <person name="Clum A."/>
            <person name="Lucas S."/>
            <person name="Glavina Del Rio T."/>
            <person name="Nolan M."/>
            <person name="Tice H."/>
            <person name="Cheng J.F."/>
            <person name="Pitluck S."/>
            <person name="Liolios K."/>
            <person name="Ivanova N."/>
            <person name="Mavromatis K."/>
            <person name="Mikhailova N."/>
            <person name="Pati A."/>
            <person name="Goodwin L."/>
            <person name="Chen A."/>
            <person name="Palaniappan K."/>
            <person name="Land M."/>
            <person name="Hauser L."/>
            <person name="Chang Y.J."/>
            <person name="Jeffries C.D."/>
            <person name="Rohde M."/>
            <person name="Spring S."/>
            <person name="Goker M."/>
            <person name="Woyke T."/>
            <person name="Bristow J."/>
            <person name="Eisen J.A."/>
            <person name="Markowitz V."/>
            <person name="Hugenholtz P."/>
            <person name="Kyrpides N.C."/>
            <person name="Klenk H.P."/>
            <person name="Lapidus A."/>
        </authorList>
    </citation>
    <scope>NUCLEOTIDE SEQUENCE [LARGE SCALE GENOMIC DNA]</scope>
    <source>
        <strain evidence="6 7">DSM 11002</strain>
    </source>
</reference>
<dbReference type="GO" id="GO:0003700">
    <property type="term" value="F:DNA-binding transcription factor activity"/>
    <property type="evidence" value="ECO:0007669"/>
    <property type="project" value="InterPro"/>
</dbReference>
<dbReference type="SUPFAM" id="SSF53850">
    <property type="entry name" value="Periplasmic binding protein-like II"/>
    <property type="match status" value="1"/>
</dbReference>
<feature type="domain" description="HTH lysR-type" evidence="5">
    <location>
        <begin position="1"/>
        <end position="58"/>
    </location>
</feature>
<dbReference type="InterPro" id="IPR005119">
    <property type="entry name" value="LysR_subst-bd"/>
</dbReference>
<dbReference type="Gene3D" id="3.40.190.290">
    <property type="match status" value="1"/>
</dbReference>
<evidence type="ECO:0000256" key="4">
    <source>
        <dbReference type="ARBA" id="ARBA00023163"/>
    </source>
</evidence>
<keyword evidence="2" id="KW-0805">Transcription regulation</keyword>
<dbReference type="PaxDb" id="469381-Dpep_1220"/>
<dbReference type="PANTHER" id="PTHR30126:SF78">
    <property type="entry name" value="HTH LYSR-TYPE DOMAIN-CONTAINING PROTEIN"/>
    <property type="match status" value="1"/>
</dbReference>
<keyword evidence="3" id="KW-0238">DNA-binding</keyword>
<gene>
    <name evidence="6" type="ORF">Dpep_1220</name>
</gene>
<comment type="caution">
    <text evidence="6">The sequence shown here is derived from an EMBL/GenBank/DDBJ whole genome shotgun (WGS) entry which is preliminary data.</text>
</comment>
<evidence type="ECO:0000259" key="5">
    <source>
        <dbReference type="PROSITE" id="PS50931"/>
    </source>
</evidence>
<dbReference type="GO" id="GO:0000976">
    <property type="term" value="F:transcription cis-regulatory region binding"/>
    <property type="evidence" value="ECO:0007669"/>
    <property type="project" value="TreeGrafter"/>
</dbReference>
<dbReference type="Pfam" id="PF00126">
    <property type="entry name" value="HTH_1"/>
    <property type="match status" value="1"/>
</dbReference>
<evidence type="ECO:0000256" key="3">
    <source>
        <dbReference type="ARBA" id="ARBA00023125"/>
    </source>
</evidence>